<evidence type="ECO:0000313" key="1">
    <source>
        <dbReference type="EMBL" id="SMD35117.1"/>
    </source>
</evidence>
<name>A0A1W2GEP5_REIFA</name>
<dbReference type="Gene3D" id="2.40.160.130">
    <property type="entry name" value="Capsule assembly protein Wzi"/>
    <property type="match status" value="1"/>
</dbReference>
<dbReference type="RefSeq" id="WP_084372999.1">
    <property type="nucleotide sequence ID" value="NZ_FWYF01000002.1"/>
</dbReference>
<dbReference type="OrthoDB" id="9808260at2"/>
<gene>
    <name evidence="1" type="ORF">SAMN04488029_2349</name>
</gene>
<evidence type="ECO:0008006" key="3">
    <source>
        <dbReference type="Google" id="ProtNLM"/>
    </source>
</evidence>
<sequence length="557" mass="63489">MNKHTLLLILVFSAYWVSAQSIYAPLNADYYHLIDRADVLNKDFSESLHSSFKPYRAADVVATMDSADFLNSTQDLFNAQYIKTDHWEYWSEDSVRIKKPFLKKIYKSKADFLHVNTKDFKLRVNPILYLSAGRDSQSPSTPFINTRGAQIRGSIDGKIGFYSTIEESQAVFPKYVQDYTADRGVVPNEAFWKKYGDHGVDFFTARGYFTFNASRHVALQFGYDKNFVGHGYRSLLLSDFSAPSTFLKIQTKVWRIQYTNLYTELVADAPFSSFGSNGTEQFPKKFLTSHHLSINITNNFNVGVFEAVIFNRGDSTSSAFEWNYLNPIIFYRSIEQYTGSPDNALFGIDWKWNIAKGVQFYGQGLLDEMVISELKAGNGWWGNKFSVQLGGKYYNAFGISNLDLQAEYNVSRPFTYSHESIFTNYAHYRQPLAHPLGANFKEAVFIARYQPLPKLYLSGKFILSKYGTDPAGQNLGSDVLKDYTTRTQEYGNSIGQGVSNDQLYADLTASYMLKHNLFIDLRHIYRDRDSADPTLSSSTNFSSISIRLNVAAREQSF</sequence>
<evidence type="ECO:0000313" key="2">
    <source>
        <dbReference type="Proteomes" id="UP000192472"/>
    </source>
</evidence>
<dbReference type="STRING" id="692418.SAMN04488029_2349"/>
<organism evidence="1 2">
    <name type="scientific">Reichenbachiella faecimaris</name>
    <dbReference type="NCBI Taxonomy" id="692418"/>
    <lineage>
        <taxon>Bacteria</taxon>
        <taxon>Pseudomonadati</taxon>
        <taxon>Bacteroidota</taxon>
        <taxon>Cytophagia</taxon>
        <taxon>Cytophagales</taxon>
        <taxon>Reichenbachiellaceae</taxon>
        <taxon>Reichenbachiella</taxon>
    </lineage>
</organism>
<keyword evidence="2" id="KW-1185">Reference proteome</keyword>
<dbReference type="AlphaFoldDB" id="A0A1W2GEP5"/>
<dbReference type="Proteomes" id="UP000192472">
    <property type="component" value="Unassembled WGS sequence"/>
</dbReference>
<accession>A0A1W2GEP5</accession>
<reference evidence="1 2" key="1">
    <citation type="submission" date="2017-04" db="EMBL/GenBank/DDBJ databases">
        <authorList>
            <person name="Afonso C.L."/>
            <person name="Miller P.J."/>
            <person name="Scott M.A."/>
            <person name="Spackman E."/>
            <person name="Goraichik I."/>
            <person name="Dimitrov K.M."/>
            <person name="Suarez D.L."/>
            <person name="Swayne D.E."/>
        </authorList>
    </citation>
    <scope>NUCLEOTIDE SEQUENCE [LARGE SCALE GENOMIC DNA]</scope>
    <source>
        <strain evidence="1 2">DSM 26133</strain>
    </source>
</reference>
<dbReference type="InterPro" id="IPR038636">
    <property type="entry name" value="Wzi_sf"/>
</dbReference>
<dbReference type="EMBL" id="FWYF01000002">
    <property type="protein sequence ID" value="SMD35117.1"/>
    <property type="molecule type" value="Genomic_DNA"/>
</dbReference>
<protein>
    <recommendedName>
        <fullName evidence="3">Capsule assembly protein Wzi</fullName>
    </recommendedName>
</protein>
<proteinExistence type="predicted"/>